<proteinExistence type="predicted"/>
<keyword evidence="1" id="KW-1133">Transmembrane helix</keyword>
<dbReference type="OrthoDB" id="10322448at2759"/>
<comment type="caution">
    <text evidence="2">The sequence shown here is derived from an EMBL/GenBank/DDBJ whole genome shotgun (WGS) entry which is preliminary data.</text>
</comment>
<evidence type="ECO:0000313" key="2">
    <source>
        <dbReference type="EMBL" id="RIB15657.1"/>
    </source>
</evidence>
<keyword evidence="3" id="KW-1185">Reference proteome</keyword>
<evidence type="ECO:0000256" key="1">
    <source>
        <dbReference type="SAM" id="Phobius"/>
    </source>
</evidence>
<organism evidence="2 3">
    <name type="scientific">Gigaspora rosea</name>
    <dbReference type="NCBI Taxonomy" id="44941"/>
    <lineage>
        <taxon>Eukaryota</taxon>
        <taxon>Fungi</taxon>
        <taxon>Fungi incertae sedis</taxon>
        <taxon>Mucoromycota</taxon>
        <taxon>Glomeromycotina</taxon>
        <taxon>Glomeromycetes</taxon>
        <taxon>Diversisporales</taxon>
        <taxon>Gigasporaceae</taxon>
        <taxon>Gigaspora</taxon>
    </lineage>
</organism>
<feature type="transmembrane region" description="Helical" evidence="1">
    <location>
        <begin position="28"/>
        <end position="52"/>
    </location>
</feature>
<feature type="transmembrane region" description="Helical" evidence="1">
    <location>
        <begin position="58"/>
        <end position="79"/>
    </location>
</feature>
<keyword evidence="1" id="KW-0472">Membrane</keyword>
<dbReference type="Proteomes" id="UP000266673">
    <property type="component" value="Unassembled WGS sequence"/>
</dbReference>
<name>A0A397V2Q3_9GLOM</name>
<evidence type="ECO:0000313" key="3">
    <source>
        <dbReference type="Proteomes" id="UP000266673"/>
    </source>
</evidence>
<sequence>MSKMSPSFTPPSTMPLMPFPTCTTPNSICINITFFLTCFVAFLIGIFVPPFFGLFRAWLLLFIVDLLSVVYCCSIEGMYNMSAARTG</sequence>
<accession>A0A397V2Q3</accession>
<keyword evidence="1" id="KW-0812">Transmembrane</keyword>
<gene>
    <name evidence="2" type="ORF">C2G38_2092711</name>
</gene>
<reference evidence="2 3" key="1">
    <citation type="submission" date="2018-06" db="EMBL/GenBank/DDBJ databases">
        <title>Comparative genomics reveals the genomic features of Rhizophagus irregularis, R. cerebriforme, R. diaphanum and Gigaspora rosea, and their symbiotic lifestyle signature.</title>
        <authorList>
            <person name="Morin E."/>
            <person name="San Clemente H."/>
            <person name="Chen E.C.H."/>
            <person name="De La Providencia I."/>
            <person name="Hainaut M."/>
            <person name="Kuo A."/>
            <person name="Kohler A."/>
            <person name="Murat C."/>
            <person name="Tang N."/>
            <person name="Roy S."/>
            <person name="Loubradou J."/>
            <person name="Henrissat B."/>
            <person name="Grigoriev I.V."/>
            <person name="Corradi N."/>
            <person name="Roux C."/>
            <person name="Martin F.M."/>
        </authorList>
    </citation>
    <scope>NUCLEOTIDE SEQUENCE [LARGE SCALE GENOMIC DNA]</scope>
    <source>
        <strain evidence="2 3">DAOM 194757</strain>
    </source>
</reference>
<protein>
    <submittedName>
        <fullName evidence="2">Uncharacterized protein</fullName>
    </submittedName>
</protein>
<dbReference type="AlphaFoldDB" id="A0A397V2Q3"/>
<dbReference type="EMBL" id="QKWP01000729">
    <property type="protein sequence ID" value="RIB15657.1"/>
    <property type="molecule type" value="Genomic_DNA"/>
</dbReference>